<dbReference type="SUPFAM" id="SSF52540">
    <property type="entry name" value="P-loop containing nucleoside triphosphate hydrolases"/>
    <property type="match status" value="1"/>
</dbReference>
<sequence length="1246" mass="140329">MDHALENLGPEEFQHLCQALLIREFPGLTCFPVGQADGGRDALLLQDAEDSDKFNVAVFQVKFSRNPKQADEARDWVLAAAKGEIQKVKTLIDRGATKYFFITNVSGTSHLDVGSIDKLQNELTRMIGLPVTCWWRDDINRRLDNSWDIKLRYPQILTGSDFLRLLLETKLGSDQNRRLMAITAFLADQFDEDTEVKFKQVELQNKLLDLFVDLPFRVRLKSELESLHDLFNDPMVPLSVVEYASKHQVELHASPDTMVGTATLLLRTHHVSALGQLVVEGAPGQGKSTLAQYLCQVHRIRWLRKLDDLASLPDEHKTAPLCLPFKVDLRDLAKWIGGVDPFSQSVPPASAPDHGTLETFLAHLVKTRSGGREFSVDDLLAVAGVTPLFIVLDGLDEVAEIKRRGDIVSAVTKAANRLKETCASLRIIVTSRPSAFANSPGFDSSRFPTLELGSLQKEQIEAYAEKWMIARNLDHREQAEFRKILNERMEESHLRDLARNPMQLTILLSLILTRGAALPDKRTSLYDYYVDLFFSRESSKSSTVRKYSDLLRNIHGYLAWTLHSNAETDRHESAGRISTKDLHALLREYLEKERHGIEMLDEVFGATVERVFMIVSRIEGTYEFEVQPLREYFAARYLYDTAPYSPPGRERQGTKPDRFDAIARNPYWLNVVRFFCGCFSKGELQDLAERLKDLSRDASLKNSRYPIVLIAMLLSDWVFSQVPRAMNDLAEFISTRENIYKLLPDLYSDSDSSSAVRIPEMCGGNIVAEAVLSLIVSVGTMGDVIHRAVAFLLENCSHDHLKSLWIISADLLKGNNPARWAFLGREFKMIKDVSADTIEEMVPLDKLNGSDWYQIAAAARYDVLLASPARESKTLSILLDSIGPPDLEYSDSLYLVPVFLSVSAMWGYGRGKYVPEQLLAAVRRFRDASVAKSVSEQAVAPSLSESMRNVSERIAGCFKLDSSTPLTSVDELEVVVELMRQTWGERAGVILTALGLSQIPKTGRSKTCGLFDRNFSLSQRIRFAKSKAKNRDYWRSQLRSARLTEDIYFFHMLFAVFAPIPIVIEMQEETAASLDMLTNEQTARLLDLVNAADVTFERGGSNKQQSFDGTMTSAAQAWLTTRGSGRAFAKAVFLQYLRSSRDEAQQVVRFRQRWAIYCALDGDLPWDEALEIVRETYAKTFNGAIAGVSTQRKKAFPDSVMQIILENPADYPIGLWATVEAQATERGRQRTRPVGIVAKNDGWFAD</sequence>
<evidence type="ECO:0000313" key="2">
    <source>
        <dbReference type="Proteomes" id="UP000602004"/>
    </source>
</evidence>
<gene>
    <name evidence="1" type="ORF">GCM10011400_51990</name>
</gene>
<keyword evidence="2" id="KW-1185">Reference proteome</keyword>
<dbReference type="RefSeq" id="WP_162831336.1">
    <property type="nucleotide sequence ID" value="NZ_BMHL01000010.1"/>
</dbReference>
<dbReference type="Proteomes" id="UP000602004">
    <property type="component" value="Unassembled WGS sequence"/>
</dbReference>
<evidence type="ECO:0008006" key="3">
    <source>
        <dbReference type="Google" id="ProtNLM"/>
    </source>
</evidence>
<dbReference type="EMBL" id="BMHL01000010">
    <property type="protein sequence ID" value="GGC57921.1"/>
    <property type="molecule type" value="Genomic_DNA"/>
</dbReference>
<organism evidence="1 2">
    <name type="scientific">Paraburkholderia caffeinilytica</name>
    <dbReference type="NCBI Taxonomy" id="1761016"/>
    <lineage>
        <taxon>Bacteria</taxon>
        <taxon>Pseudomonadati</taxon>
        <taxon>Pseudomonadota</taxon>
        <taxon>Betaproteobacteria</taxon>
        <taxon>Burkholderiales</taxon>
        <taxon>Burkholderiaceae</taxon>
        <taxon>Paraburkholderia</taxon>
    </lineage>
</organism>
<dbReference type="InterPro" id="IPR027417">
    <property type="entry name" value="P-loop_NTPase"/>
</dbReference>
<dbReference type="PANTHER" id="PTHR46844">
    <property type="entry name" value="SLR5058 PROTEIN"/>
    <property type="match status" value="1"/>
</dbReference>
<dbReference type="Gene3D" id="3.40.50.300">
    <property type="entry name" value="P-loop containing nucleotide triphosphate hydrolases"/>
    <property type="match status" value="1"/>
</dbReference>
<proteinExistence type="predicted"/>
<protein>
    <recommendedName>
        <fullName evidence="3">NACHT domain-containing protein</fullName>
    </recommendedName>
</protein>
<evidence type="ECO:0000313" key="1">
    <source>
        <dbReference type="EMBL" id="GGC57921.1"/>
    </source>
</evidence>
<accession>A0ABQ1N8D3</accession>
<dbReference type="PANTHER" id="PTHR46844:SF1">
    <property type="entry name" value="SLR5058 PROTEIN"/>
    <property type="match status" value="1"/>
</dbReference>
<reference evidence="2" key="1">
    <citation type="journal article" date="2019" name="Int. J. Syst. Evol. Microbiol.">
        <title>The Global Catalogue of Microorganisms (GCM) 10K type strain sequencing project: providing services to taxonomists for standard genome sequencing and annotation.</title>
        <authorList>
            <consortium name="The Broad Institute Genomics Platform"/>
            <consortium name="The Broad Institute Genome Sequencing Center for Infectious Disease"/>
            <person name="Wu L."/>
            <person name="Ma J."/>
        </authorList>
    </citation>
    <scope>NUCLEOTIDE SEQUENCE [LARGE SCALE GENOMIC DNA]</scope>
    <source>
        <strain evidence="2">CGMCC 1.15103</strain>
    </source>
</reference>
<name>A0ABQ1N8D3_9BURK</name>
<comment type="caution">
    <text evidence="1">The sequence shown here is derived from an EMBL/GenBank/DDBJ whole genome shotgun (WGS) entry which is preliminary data.</text>
</comment>